<sequence length="446" mass="50102">MSQRGTHTPLQQRAAFWLFVYVLLVVAPLGLLLLGERPRPGGFWWDFALALGYASLAMMGLQFALTARFKRATAPFGIDLIYYFHRHLASIATALLVIHALILLLRFPAAVGRIDFVNAPIHMSAGWVAVFAFLALVASSLWRKRLRLEYDRWRRVHVVLAVIGLVAALVHVLGSASYLEVPWKYALWAGLGAFWLGLVLWVRGLRPLALIRRPWTVVEVRPERGRSWTVAVEPEDGRGFDYRPGQFAWLSLRASPFGMREHPFSIASSPSRPGRLEFTIKELGDFTRTIGSLKPGESAWVDGPYGNFGVEGHEDAPGLVFIAGGVGIAPVMSLLRWLADQKDARPLWLFYGNRDVERIVFREELEALQQQLSLKVVHVLGDPPADWQGERGFITAEVLNRHLPGQRDRLHYFVCGPEPMIRLSERSLDALGVPLARLHSEIFDLA</sequence>
<dbReference type="PANTHER" id="PTHR47354">
    <property type="entry name" value="NADH OXIDOREDUCTASE HCR"/>
    <property type="match status" value="1"/>
</dbReference>
<dbReference type="SUPFAM" id="SSF52343">
    <property type="entry name" value="Ferredoxin reductase-like, C-terminal NADP-linked domain"/>
    <property type="match status" value="1"/>
</dbReference>
<evidence type="ECO:0000256" key="4">
    <source>
        <dbReference type="ARBA" id="ARBA00023136"/>
    </source>
</evidence>
<dbReference type="Pfam" id="PF08022">
    <property type="entry name" value="FAD_binding_8"/>
    <property type="match status" value="1"/>
</dbReference>
<feature type="transmembrane region" description="Helical" evidence="6">
    <location>
        <begin position="47"/>
        <end position="67"/>
    </location>
</feature>
<dbReference type="PRINTS" id="PR00371">
    <property type="entry name" value="FPNCR"/>
</dbReference>
<dbReference type="InterPro" id="IPR039261">
    <property type="entry name" value="FNR_nucleotide-bd"/>
</dbReference>
<feature type="transmembrane region" description="Helical" evidence="6">
    <location>
        <begin position="119"/>
        <end position="138"/>
    </location>
</feature>
<dbReference type="GO" id="GO:0016020">
    <property type="term" value="C:membrane"/>
    <property type="evidence" value="ECO:0007669"/>
    <property type="project" value="UniProtKB-SubCell"/>
</dbReference>
<dbReference type="InterPro" id="IPR001433">
    <property type="entry name" value="OxRdtase_FAD/NAD-bd"/>
</dbReference>
<organism evidence="8 9">
    <name type="scientific">Aquimonas voraii</name>
    <dbReference type="NCBI Taxonomy" id="265719"/>
    <lineage>
        <taxon>Bacteria</taxon>
        <taxon>Pseudomonadati</taxon>
        <taxon>Pseudomonadota</taxon>
        <taxon>Gammaproteobacteria</taxon>
        <taxon>Lysobacterales</taxon>
        <taxon>Lysobacteraceae</taxon>
        <taxon>Aquimonas</taxon>
    </lineage>
</organism>
<feature type="transmembrane region" description="Helical" evidence="6">
    <location>
        <begin position="185"/>
        <end position="205"/>
    </location>
</feature>
<dbReference type="PANTHER" id="PTHR47354:SF5">
    <property type="entry name" value="PROTEIN RFBI"/>
    <property type="match status" value="1"/>
</dbReference>
<comment type="cofactor">
    <cofactor evidence="5">
        <name>[2Fe-2S] cluster</name>
        <dbReference type="ChEBI" id="CHEBI:190135"/>
    </cofactor>
</comment>
<evidence type="ECO:0000256" key="3">
    <source>
        <dbReference type="ARBA" id="ARBA00022989"/>
    </source>
</evidence>
<dbReference type="RefSeq" id="WP_091238257.1">
    <property type="nucleotide sequence ID" value="NZ_FNAG01000001.1"/>
</dbReference>
<evidence type="ECO:0000313" key="8">
    <source>
        <dbReference type="EMBL" id="SDD14721.1"/>
    </source>
</evidence>
<evidence type="ECO:0000259" key="7">
    <source>
        <dbReference type="PROSITE" id="PS51384"/>
    </source>
</evidence>
<feature type="transmembrane region" description="Helical" evidence="6">
    <location>
        <begin position="14"/>
        <end position="35"/>
    </location>
</feature>
<keyword evidence="4 6" id="KW-0472">Membrane</keyword>
<dbReference type="InterPro" id="IPR001709">
    <property type="entry name" value="Flavoprot_Pyr_Nucl_cyt_Rdtase"/>
</dbReference>
<dbReference type="Gene3D" id="2.40.30.10">
    <property type="entry name" value="Translation factors"/>
    <property type="match status" value="1"/>
</dbReference>
<dbReference type="GO" id="GO:0016491">
    <property type="term" value="F:oxidoreductase activity"/>
    <property type="evidence" value="ECO:0007669"/>
    <property type="project" value="InterPro"/>
</dbReference>
<dbReference type="InterPro" id="IPR013112">
    <property type="entry name" value="FAD-bd_8"/>
</dbReference>
<dbReference type="OrthoDB" id="9796486at2"/>
<name>A0A1G6SDI1_9GAMM</name>
<gene>
    <name evidence="8" type="ORF">SAMN04488509_101439</name>
</gene>
<evidence type="ECO:0000256" key="2">
    <source>
        <dbReference type="ARBA" id="ARBA00022692"/>
    </source>
</evidence>
<dbReference type="Pfam" id="PF01794">
    <property type="entry name" value="Ferric_reduct"/>
    <property type="match status" value="1"/>
</dbReference>
<accession>A0A1G6SDI1</accession>
<evidence type="ECO:0000256" key="6">
    <source>
        <dbReference type="SAM" id="Phobius"/>
    </source>
</evidence>
<evidence type="ECO:0000256" key="1">
    <source>
        <dbReference type="ARBA" id="ARBA00004141"/>
    </source>
</evidence>
<dbReference type="InterPro" id="IPR013130">
    <property type="entry name" value="Fe3_Rdtase_TM_dom"/>
</dbReference>
<keyword evidence="9" id="KW-1185">Reference proteome</keyword>
<dbReference type="Pfam" id="PF00175">
    <property type="entry name" value="NAD_binding_1"/>
    <property type="match status" value="1"/>
</dbReference>
<comment type="subcellular location">
    <subcellularLocation>
        <location evidence="1">Membrane</location>
        <topology evidence="1">Multi-pass membrane protein</topology>
    </subcellularLocation>
</comment>
<keyword evidence="3 6" id="KW-1133">Transmembrane helix</keyword>
<dbReference type="SUPFAM" id="SSF63380">
    <property type="entry name" value="Riboflavin synthase domain-like"/>
    <property type="match status" value="1"/>
</dbReference>
<feature type="transmembrane region" description="Helical" evidence="6">
    <location>
        <begin position="158"/>
        <end position="179"/>
    </location>
</feature>
<feature type="domain" description="FAD-binding FR-type" evidence="7">
    <location>
        <begin position="210"/>
        <end position="311"/>
    </location>
</feature>
<dbReference type="Gene3D" id="3.40.50.80">
    <property type="entry name" value="Nucleotide-binding domain of ferredoxin-NADP reductase (FNR) module"/>
    <property type="match status" value="1"/>
</dbReference>
<dbReference type="Proteomes" id="UP000199603">
    <property type="component" value="Unassembled WGS sequence"/>
</dbReference>
<evidence type="ECO:0000313" key="9">
    <source>
        <dbReference type="Proteomes" id="UP000199603"/>
    </source>
</evidence>
<dbReference type="InterPro" id="IPR017927">
    <property type="entry name" value="FAD-bd_FR_type"/>
</dbReference>
<reference evidence="8 9" key="1">
    <citation type="submission" date="2016-10" db="EMBL/GenBank/DDBJ databases">
        <authorList>
            <person name="de Groot N.N."/>
        </authorList>
    </citation>
    <scope>NUCLEOTIDE SEQUENCE [LARGE SCALE GENOMIC DNA]</scope>
    <source>
        <strain evidence="8 9">DSM 16957</strain>
    </source>
</reference>
<dbReference type="PRINTS" id="PR00410">
    <property type="entry name" value="PHEHYDRXLASE"/>
</dbReference>
<keyword evidence="2 6" id="KW-0812">Transmembrane</keyword>
<evidence type="ECO:0000256" key="5">
    <source>
        <dbReference type="ARBA" id="ARBA00034078"/>
    </source>
</evidence>
<dbReference type="SFLD" id="SFLDS00052">
    <property type="entry name" value="Ferric_Reductase_Domain"/>
    <property type="match status" value="1"/>
</dbReference>
<dbReference type="CDD" id="cd06198">
    <property type="entry name" value="FNR_like_3"/>
    <property type="match status" value="1"/>
</dbReference>
<dbReference type="EMBL" id="FNAG01000001">
    <property type="protein sequence ID" value="SDD14721.1"/>
    <property type="molecule type" value="Genomic_DNA"/>
</dbReference>
<dbReference type="PROSITE" id="PS51384">
    <property type="entry name" value="FAD_FR"/>
    <property type="match status" value="1"/>
</dbReference>
<dbReference type="InterPro" id="IPR017938">
    <property type="entry name" value="Riboflavin_synthase-like_b-brl"/>
</dbReference>
<dbReference type="SFLD" id="SFLDG01168">
    <property type="entry name" value="Ferric_reductase_subgroup_(FRE"/>
    <property type="match status" value="1"/>
</dbReference>
<feature type="transmembrane region" description="Helical" evidence="6">
    <location>
        <begin position="88"/>
        <end position="107"/>
    </location>
</feature>
<proteinExistence type="predicted"/>
<dbReference type="AlphaFoldDB" id="A0A1G6SDI1"/>
<dbReference type="STRING" id="265719.SAMN04488509_101439"/>
<protein>
    <submittedName>
        <fullName evidence="8">Predicted ferric reductase</fullName>
    </submittedName>
</protein>
<dbReference type="InterPro" id="IPR050415">
    <property type="entry name" value="MRET"/>
</dbReference>